<keyword evidence="1" id="KW-0813">Transport</keyword>
<dbReference type="InterPro" id="IPR032629">
    <property type="entry name" value="DCB_dom"/>
</dbReference>
<dbReference type="GO" id="GO:0015031">
    <property type="term" value="P:protein transport"/>
    <property type="evidence" value="ECO:0007669"/>
    <property type="project" value="UniProtKB-KW"/>
</dbReference>
<dbReference type="OMA" id="STECEIF"/>
<evidence type="ECO:0000256" key="1">
    <source>
        <dbReference type="ARBA" id="ARBA00022448"/>
    </source>
</evidence>
<proteinExistence type="predicted"/>
<sequence>MTCDSGTAKALVENLLNDLRLLSSEAKKYGQVRESCETAIMKLRGVSATLSTDKLSNHRIFSGISVDLIQPFSLALKSKQPKSVQIALTALQRLISHEIFDVNLARYLVDDLWILMENEIEELRILQTMTLLGNYSSYVTGEVLAKSLVICFRLNFAKDPLVINTASATVRQLVAQVYERCSQQNGVVKNHGIVAQKVLGRNAPTTLSSTEADAFMLFQDLCRLVNAEPPYWLLGITEMTRTLGLDLLDSILMQNPDVFSQKPEFIFILKELVCPLVVKLFSPNLKYGQKQLHGQLMAGPNSTENVSSRAMDKPYFPIVLRLNRLVLTLILRYHRVLSTECEIFLSLLLKFLDQDKIDWYRALAIETVYKIVKKKELLKYFCDTYDSKPYSTK</sequence>
<dbReference type="Proteomes" id="UP000887565">
    <property type="component" value="Unplaced"/>
</dbReference>
<evidence type="ECO:0000313" key="5">
    <source>
        <dbReference type="Proteomes" id="UP000887565"/>
    </source>
</evidence>
<feature type="domain" description="Mon2/Sec7/BIG1-like HUS" evidence="3">
    <location>
        <begin position="212"/>
        <end position="282"/>
    </location>
</feature>
<accession>A0A915KNN2</accession>
<dbReference type="SUPFAM" id="SSF48371">
    <property type="entry name" value="ARM repeat"/>
    <property type="match status" value="1"/>
</dbReference>
<dbReference type="Pfam" id="PF12783">
    <property type="entry name" value="Sec7-like_HUS"/>
    <property type="match status" value="2"/>
</dbReference>
<dbReference type="WBParaSite" id="nRc.2.0.1.t39660-RA">
    <property type="protein sequence ID" value="nRc.2.0.1.t39660-RA"/>
    <property type="gene ID" value="nRc.2.0.1.g39660"/>
</dbReference>
<keyword evidence="5" id="KW-1185">Reference proteome</keyword>
<feature type="domain" description="Mon2/Sec7/BIG1-like dimerisation and cyclophilin-binding" evidence="4">
    <location>
        <begin position="8"/>
        <end position="184"/>
    </location>
</feature>
<evidence type="ECO:0000259" key="3">
    <source>
        <dbReference type="Pfam" id="PF12783"/>
    </source>
</evidence>
<keyword evidence="2" id="KW-0653">Protein transport</keyword>
<dbReference type="Pfam" id="PF16213">
    <property type="entry name" value="DCB"/>
    <property type="match status" value="1"/>
</dbReference>
<name>A0A915KNN2_ROMCU</name>
<protein>
    <submittedName>
        <fullName evidence="6">Uncharacterized protein</fullName>
    </submittedName>
</protein>
<dbReference type="InterPro" id="IPR032691">
    <property type="entry name" value="Mon2/Sec7/BIG1-like_HUS"/>
</dbReference>
<dbReference type="InterPro" id="IPR016024">
    <property type="entry name" value="ARM-type_fold"/>
</dbReference>
<reference evidence="6" key="1">
    <citation type="submission" date="2022-11" db="UniProtKB">
        <authorList>
            <consortium name="WormBaseParasite"/>
        </authorList>
    </citation>
    <scope>IDENTIFICATION</scope>
</reference>
<evidence type="ECO:0000256" key="2">
    <source>
        <dbReference type="ARBA" id="ARBA00022927"/>
    </source>
</evidence>
<organism evidence="5 6">
    <name type="scientific">Romanomermis culicivorax</name>
    <name type="common">Nematode worm</name>
    <dbReference type="NCBI Taxonomy" id="13658"/>
    <lineage>
        <taxon>Eukaryota</taxon>
        <taxon>Metazoa</taxon>
        <taxon>Ecdysozoa</taxon>
        <taxon>Nematoda</taxon>
        <taxon>Enoplea</taxon>
        <taxon>Dorylaimia</taxon>
        <taxon>Mermithida</taxon>
        <taxon>Mermithoidea</taxon>
        <taxon>Mermithidae</taxon>
        <taxon>Romanomermis</taxon>
    </lineage>
</organism>
<evidence type="ECO:0000313" key="6">
    <source>
        <dbReference type="WBParaSite" id="nRc.2.0.1.t39660-RA"/>
    </source>
</evidence>
<dbReference type="AlphaFoldDB" id="A0A915KNN2"/>
<evidence type="ECO:0000259" key="4">
    <source>
        <dbReference type="Pfam" id="PF16213"/>
    </source>
</evidence>
<feature type="domain" description="Mon2/Sec7/BIG1-like HUS" evidence="3">
    <location>
        <begin position="309"/>
        <end position="392"/>
    </location>
</feature>